<dbReference type="GO" id="GO:0071944">
    <property type="term" value="C:cell periphery"/>
    <property type="evidence" value="ECO:0007669"/>
    <property type="project" value="UniProtKB-ARBA"/>
</dbReference>
<reference evidence="7 8" key="1">
    <citation type="submission" date="2017-10" db="EMBL/GenBank/DDBJ databases">
        <title>Comparative genomics in systemic dimorphic fungi from Ajellomycetaceae.</title>
        <authorList>
            <person name="Munoz J.F."/>
            <person name="Mcewen J.G."/>
            <person name="Clay O.K."/>
            <person name="Cuomo C.A."/>
        </authorList>
    </citation>
    <scope>NUCLEOTIDE SEQUENCE [LARGE SCALE GENOMIC DNA]</scope>
    <source>
        <strain evidence="7 8">UAMH7299</strain>
    </source>
</reference>
<feature type="region of interest" description="Disordered" evidence="5">
    <location>
        <begin position="246"/>
        <end position="304"/>
    </location>
</feature>
<feature type="region of interest" description="Disordered" evidence="5">
    <location>
        <begin position="121"/>
        <end position="140"/>
    </location>
</feature>
<evidence type="ECO:0000256" key="4">
    <source>
        <dbReference type="ARBA" id="ARBA00023136"/>
    </source>
</evidence>
<comment type="subcellular location">
    <subcellularLocation>
        <location evidence="1">Membrane</location>
        <topology evidence="1">Single-pass membrane protein</topology>
    </subcellularLocation>
</comment>
<proteinExistence type="predicted"/>
<dbReference type="Proteomes" id="UP000224634">
    <property type="component" value="Unassembled WGS sequence"/>
</dbReference>
<evidence type="ECO:0000313" key="7">
    <source>
        <dbReference type="EMBL" id="PGH21336.1"/>
    </source>
</evidence>
<dbReference type="GO" id="GO:0016020">
    <property type="term" value="C:membrane"/>
    <property type="evidence" value="ECO:0007669"/>
    <property type="project" value="UniProtKB-SubCell"/>
</dbReference>
<keyword evidence="3 6" id="KW-1133">Transmembrane helix</keyword>
<accession>A0A2B7YIF8</accession>
<protein>
    <recommendedName>
        <fullName evidence="9">Mid2 domain-containing protein</fullName>
    </recommendedName>
</protein>
<gene>
    <name evidence="7" type="ORF">AJ80_03387</name>
</gene>
<dbReference type="STRING" id="1447883.A0A2B7YIF8"/>
<sequence>MSDPLFESGAWYLILNDKYKREKSLSIVPASAVPPRPIALNDYDIAATENWQFFFQDGVYFIRNFEYERDWQLGVTEDDKDLPRMLSSGSGLGMQWNITGWEGENGRYKIENMLRRDDRVFGLDENDDDAPKPTMTEEDEDAHWVIEINHSAMERKPVPAAMKHRYESIEKPLSTPSTSSTQSTTSTSPTSTSSPSSSSSSSSLSSNAQASAGAIAGISIGGAAFVTIIGFLIYYLRRRRSRRLRQEKQQHQYTHLNYADNNKIDTPPAEPTDPTARYPSELMHYEPPLGSYDGPAELPASMRT</sequence>
<dbReference type="AlphaFoldDB" id="A0A2B7YIF8"/>
<keyword evidence="8" id="KW-1185">Reference proteome</keyword>
<dbReference type="PANTHER" id="PTHR15549">
    <property type="entry name" value="PAIRED IMMUNOGLOBULIN-LIKE TYPE 2 RECEPTOR"/>
    <property type="match status" value="1"/>
</dbReference>
<evidence type="ECO:0000256" key="5">
    <source>
        <dbReference type="SAM" id="MobiDB-lite"/>
    </source>
</evidence>
<feature type="region of interest" description="Disordered" evidence="5">
    <location>
        <begin position="170"/>
        <end position="205"/>
    </location>
</feature>
<evidence type="ECO:0008006" key="9">
    <source>
        <dbReference type="Google" id="ProtNLM"/>
    </source>
</evidence>
<dbReference type="EMBL" id="PDNA01000037">
    <property type="protein sequence ID" value="PGH21336.1"/>
    <property type="molecule type" value="Genomic_DNA"/>
</dbReference>
<dbReference type="InterPro" id="IPR051694">
    <property type="entry name" value="Immunoregulatory_rcpt-like"/>
</dbReference>
<feature type="compositionally biased region" description="Low complexity" evidence="5">
    <location>
        <begin position="172"/>
        <end position="205"/>
    </location>
</feature>
<dbReference type="PANTHER" id="PTHR15549:SF26">
    <property type="entry name" value="AXIAL BUDDING PATTERN PROTEIN 2-RELATED"/>
    <property type="match status" value="1"/>
</dbReference>
<evidence type="ECO:0000256" key="1">
    <source>
        <dbReference type="ARBA" id="ARBA00004167"/>
    </source>
</evidence>
<feature type="transmembrane region" description="Helical" evidence="6">
    <location>
        <begin position="212"/>
        <end position="236"/>
    </location>
</feature>
<evidence type="ECO:0000256" key="6">
    <source>
        <dbReference type="SAM" id="Phobius"/>
    </source>
</evidence>
<comment type="caution">
    <text evidence="7">The sequence shown here is derived from an EMBL/GenBank/DDBJ whole genome shotgun (WGS) entry which is preliminary data.</text>
</comment>
<evidence type="ECO:0000256" key="2">
    <source>
        <dbReference type="ARBA" id="ARBA00022692"/>
    </source>
</evidence>
<organism evidence="7 8">
    <name type="scientific">Polytolypa hystricis (strain UAMH7299)</name>
    <dbReference type="NCBI Taxonomy" id="1447883"/>
    <lineage>
        <taxon>Eukaryota</taxon>
        <taxon>Fungi</taxon>
        <taxon>Dikarya</taxon>
        <taxon>Ascomycota</taxon>
        <taxon>Pezizomycotina</taxon>
        <taxon>Eurotiomycetes</taxon>
        <taxon>Eurotiomycetidae</taxon>
        <taxon>Onygenales</taxon>
        <taxon>Onygenales incertae sedis</taxon>
        <taxon>Polytolypa</taxon>
    </lineage>
</organism>
<evidence type="ECO:0000313" key="8">
    <source>
        <dbReference type="Proteomes" id="UP000224634"/>
    </source>
</evidence>
<keyword evidence="2 6" id="KW-0812">Transmembrane</keyword>
<keyword evidence="4 6" id="KW-0472">Membrane</keyword>
<evidence type="ECO:0000256" key="3">
    <source>
        <dbReference type="ARBA" id="ARBA00022989"/>
    </source>
</evidence>
<dbReference type="OrthoDB" id="5344815at2759"/>
<name>A0A2B7YIF8_POLH7</name>